<dbReference type="EMBL" id="CP020100">
    <property type="protein sequence ID" value="AQZ96171.1"/>
    <property type="molecule type" value="Genomic_DNA"/>
</dbReference>
<evidence type="ECO:0000313" key="1">
    <source>
        <dbReference type="EMBL" id="AQZ96171.1"/>
    </source>
</evidence>
<dbReference type="KEGG" id="ppha:BVH74_16055"/>
<proteinExistence type="predicted"/>
<accession>A0A1V0B8F7</accession>
<sequence length="176" mass="20415">MDTYWHEIRAYKGEIEDIAAKLEEFRRDPSCFANSTHFGIGLSNRALLILVGMCALVESRLYEIAKEEQSKHAFTVEDINGQGITRLQKYLARSKRIDFGNVRKWDKFKAAYEIRNTFVHSYGGLVETKLQPKAQEALNALGMQDALFGHRIRFTFTQMRDIHEIFNVVLEELRNV</sequence>
<dbReference type="AlphaFoldDB" id="A0A1V0B8F7"/>
<dbReference type="Proteomes" id="UP000243488">
    <property type="component" value="Chromosome"/>
</dbReference>
<dbReference type="RefSeq" id="WP_080051079.1">
    <property type="nucleotide sequence ID" value="NZ_CP020100.1"/>
</dbReference>
<protein>
    <recommendedName>
        <fullName evidence="3">RiboL-PSP-HEPN domain-containing protein</fullName>
    </recommendedName>
</protein>
<dbReference type="STRING" id="1931241.BVH74_16055"/>
<reference evidence="1 2" key="1">
    <citation type="submission" date="2017-03" db="EMBL/GenBank/DDBJ databases">
        <title>Complete genome sequence of the novel DNRA strain Pseudomonas sp. S-6-2 isolated from Chinese polluted river sediment. Journal of Biotechnology.</title>
        <authorList>
            <person name="Li J."/>
            <person name="Xiang F."/>
            <person name="Wang L."/>
            <person name="Xi L."/>
            <person name="Liu J."/>
        </authorList>
    </citation>
    <scope>NUCLEOTIDE SEQUENCE [LARGE SCALE GENOMIC DNA]</scope>
    <source>
        <strain evidence="1 2">S-6-2</strain>
    </source>
</reference>
<evidence type="ECO:0000313" key="2">
    <source>
        <dbReference type="Proteomes" id="UP000243488"/>
    </source>
</evidence>
<organism evidence="1 2">
    <name type="scientific">Halopseudomonas phragmitis</name>
    <dbReference type="NCBI Taxonomy" id="1931241"/>
    <lineage>
        <taxon>Bacteria</taxon>
        <taxon>Pseudomonadati</taxon>
        <taxon>Pseudomonadota</taxon>
        <taxon>Gammaproteobacteria</taxon>
        <taxon>Pseudomonadales</taxon>
        <taxon>Pseudomonadaceae</taxon>
        <taxon>Halopseudomonas</taxon>
    </lineage>
</organism>
<name>A0A1V0B8F7_9GAMM</name>
<gene>
    <name evidence="1" type="ORF">BVH74_16055</name>
</gene>
<keyword evidence="2" id="KW-1185">Reference proteome</keyword>
<evidence type="ECO:0008006" key="3">
    <source>
        <dbReference type="Google" id="ProtNLM"/>
    </source>
</evidence>